<dbReference type="InterPro" id="IPR016181">
    <property type="entry name" value="Acyl_CoA_acyltransferase"/>
</dbReference>
<dbReference type="EMBL" id="ML976996">
    <property type="protein sequence ID" value="KAF1955043.1"/>
    <property type="molecule type" value="Genomic_DNA"/>
</dbReference>
<dbReference type="PANTHER" id="PTHR42791">
    <property type="entry name" value="GNAT FAMILY ACETYLTRANSFERASE"/>
    <property type="match status" value="1"/>
</dbReference>
<dbReference type="AlphaFoldDB" id="A0A6A5TQ42"/>
<evidence type="ECO:0000313" key="1">
    <source>
        <dbReference type="EMBL" id="KAF1955043.1"/>
    </source>
</evidence>
<accession>A0A6A5TQ42</accession>
<dbReference type="InterPro" id="IPR052523">
    <property type="entry name" value="Trichothecene_AcTrans"/>
</dbReference>
<evidence type="ECO:0000313" key="2">
    <source>
        <dbReference type="Proteomes" id="UP000800035"/>
    </source>
</evidence>
<organism evidence="1 2">
    <name type="scientific">Byssothecium circinans</name>
    <dbReference type="NCBI Taxonomy" id="147558"/>
    <lineage>
        <taxon>Eukaryota</taxon>
        <taxon>Fungi</taxon>
        <taxon>Dikarya</taxon>
        <taxon>Ascomycota</taxon>
        <taxon>Pezizomycotina</taxon>
        <taxon>Dothideomycetes</taxon>
        <taxon>Pleosporomycetidae</taxon>
        <taxon>Pleosporales</taxon>
        <taxon>Massarineae</taxon>
        <taxon>Massarinaceae</taxon>
        <taxon>Byssothecium</taxon>
    </lineage>
</organism>
<sequence length="221" mass="25046">MASTLEIREPLQAITDRQDITKFAEVIASAFLNDALNRYLYLEREARPDNPKVQQFEARVEHWKKIIQPRFDNGDLLLQSHDWAAVALLFPPGLAKPTSTDTSLVHEGVSQYSDFFKTLSKEKLGDRLHWHVNIIARNPKRDDRGAISVIFQAVLKDAKSKNLPIWLESTNAHAREVYEHFEFKVVGEVRIGKGIVGSDGWVKEDGEGVLVWGMIAGLDGW</sequence>
<name>A0A6A5TQ42_9PLEO</name>
<keyword evidence="2" id="KW-1185">Reference proteome</keyword>
<dbReference type="PANTHER" id="PTHR42791:SF1">
    <property type="entry name" value="N-ACETYLTRANSFERASE DOMAIN-CONTAINING PROTEIN"/>
    <property type="match status" value="1"/>
</dbReference>
<protein>
    <recommendedName>
        <fullName evidence="3">N-acetyltransferase domain-containing protein</fullName>
    </recommendedName>
</protein>
<gene>
    <name evidence="1" type="ORF">CC80DRAFT_448116</name>
</gene>
<dbReference type="SUPFAM" id="SSF55729">
    <property type="entry name" value="Acyl-CoA N-acyltransferases (Nat)"/>
    <property type="match status" value="1"/>
</dbReference>
<dbReference type="OrthoDB" id="544277at2759"/>
<proteinExistence type="predicted"/>
<evidence type="ECO:0008006" key="3">
    <source>
        <dbReference type="Google" id="ProtNLM"/>
    </source>
</evidence>
<reference evidence="1" key="1">
    <citation type="journal article" date="2020" name="Stud. Mycol.">
        <title>101 Dothideomycetes genomes: a test case for predicting lifestyles and emergence of pathogens.</title>
        <authorList>
            <person name="Haridas S."/>
            <person name="Albert R."/>
            <person name="Binder M."/>
            <person name="Bloem J."/>
            <person name="Labutti K."/>
            <person name="Salamov A."/>
            <person name="Andreopoulos B."/>
            <person name="Baker S."/>
            <person name="Barry K."/>
            <person name="Bills G."/>
            <person name="Bluhm B."/>
            <person name="Cannon C."/>
            <person name="Castanera R."/>
            <person name="Culley D."/>
            <person name="Daum C."/>
            <person name="Ezra D."/>
            <person name="Gonzalez J."/>
            <person name="Henrissat B."/>
            <person name="Kuo A."/>
            <person name="Liang C."/>
            <person name="Lipzen A."/>
            <person name="Lutzoni F."/>
            <person name="Magnuson J."/>
            <person name="Mondo S."/>
            <person name="Nolan M."/>
            <person name="Ohm R."/>
            <person name="Pangilinan J."/>
            <person name="Park H.-J."/>
            <person name="Ramirez L."/>
            <person name="Alfaro M."/>
            <person name="Sun H."/>
            <person name="Tritt A."/>
            <person name="Yoshinaga Y."/>
            <person name="Zwiers L.-H."/>
            <person name="Turgeon B."/>
            <person name="Goodwin S."/>
            <person name="Spatafora J."/>
            <person name="Crous P."/>
            <person name="Grigoriev I."/>
        </authorList>
    </citation>
    <scope>NUCLEOTIDE SEQUENCE</scope>
    <source>
        <strain evidence="1">CBS 675.92</strain>
    </source>
</reference>
<dbReference type="Gene3D" id="3.40.630.30">
    <property type="match status" value="1"/>
</dbReference>
<dbReference type="Proteomes" id="UP000800035">
    <property type="component" value="Unassembled WGS sequence"/>
</dbReference>